<name>A0A4R7KBW0_9CLOT</name>
<feature type="chain" id="PRO_5020336228" description="DNA-binding protein" evidence="2">
    <location>
        <begin position="28"/>
        <end position="165"/>
    </location>
</feature>
<dbReference type="OrthoDB" id="1758039at2"/>
<gene>
    <name evidence="3" type="ORF">EDD71_11418</name>
</gene>
<reference evidence="3 4" key="1">
    <citation type="submission" date="2019-03" db="EMBL/GenBank/DDBJ databases">
        <title>Genomic Encyclopedia of Type Strains, Phase IV (KMG-IV): sequencing the most valuable type-strain genomes for metagenomic binning, comparative biology and taxonomic classification.</title>
        <authorList>
            <person name="Goeker M."/>
        </authorList>
    </citation>
    <scope>NUCLEOTIDE SEQUENCE [LARGE SCALE GENOMIC DNA]</scope>
    <source>
        <strain evidence="3 4">DSM 24455</strain>
    </source>
</reference>
<feature type="signal peptide" evidence="2">
    <location>
        <begin position="1"/>
        <end position="27"/>
    </location>
</feature>
<evidence type="ECO:0000313" key="3">
    <source>
        <dbReference type="EMBL" id="TDT52038.1"/>
    </source>
</evidence>
<evidence type="ECO:0000313" key="4">
    <source>
        <dbReference type="Proteomes" id="UP000295325"/>
    </source>
</evidence>
<keyword evidence="4" id="KW-1185">Reference proteome</keyword>
<keyword evidence="1" id="KW-1133">Transmembrane helix</keyword>
<evidence type="ECO:0000256" key="2">
    <source>
        <dbReference type="SAM" id="SignalP"/>
    </source>
</evidence>
<protein>
    <recommendedName>
        <fullName evidence="5">DNA-binding protein</fullName>
    </recommendedName>
</protein>
<organism evidence="3 4">
    <name type="scientific">Fonticella tunisiensis</name>
    <dbReference type="NCBI Taxonomy" id="1096341"/>
    <lineage>
        <taxon>Bacteria</taxon>
        <taxon>Bacillati</taxon>
        <taxon>Bacillota</taxon>
        <taxon>Clostridia</taxon>
        <taxon>Eubacteriales</taxon>
        <taxon>Clostridiaceae</taxon>
        <taxon>Fonticella</taxon>
    </lineage>
</organism>
<comment type="caution">
    <text evidence="3">The sequence shown here is derived from an EMBL/GenBank/DDBJ whole genome shotgun (WGS) entry which is preliminary data.</text>
</comment>
<dbReference type="RefSeq" id="WP_133628438.1">
    <property type="nucleotide sequence ID" value="NZ_SOAZ01000014.1"/>
</dbReference>
<accession>A0A4R7KBW0</accession>
<keyword evidence="1" id="KW-0812">Transmembrane</keyword>
<evidence type="ECO:0008006" key="5">
    <source>
        <dbReference type="Google" id="ProtNLM"/>
    </source>
</evidence>
<dbReference type="Proteomes" id="UP000295325">
    <property type="component" value="Unassembled WGS sequence"/>
</dbReference>
<dbReference type="AlphaFoldDB" id="A0A4R7KBW0"/>
<sequence>MFKALKINILLLFIVFFSLLTSFTVRADEVSNFSDFVEKAAVYNGKEVTIRGEAIGEAMKRGDYGWVNISDGSLPMGVWMKWEDAKKIKTFGDYKHKGDIVEVTGIFNKSCLEHGGDMDIHASNVKIVDPGKVQLKPVSRIKIVVGASLTLVTLLIGSIYFKHNK</sequence>
<evidence type="ECO:0000256" key="1">
    <source>
        <dbReference type="SAM" id="Phobius"/>
    </source>
</evidence>
<keyword evidence="1" id="KW-0472">Membrane</keyword>
<feature type="transmembrane region" description="Helical" evidence="1">
    <location>
        <begin position="143"/>
        <end position="161"/>
    </location>
</feature>
<keyword evidence="2" id="KW-0732">Signal</keyword>
<proteinExistence type="predicted"/>
<dbReference type="EMBL" id="SOAZ01000014">
    <property type="protein sequence ID" value="TDT52038.1"/>
    <property type="molecule type" value="Genomic_DNA"/>
</dbReference>